<dbReference type="InterPro" id="IPR001296">
    <property type="entry name" value="Glyco_trans_1"/>
</dbReference>
<dbReference type="Proteomes" id="UP000198816">
    <property type="component" value="Unassembled WGS sequence"/>
</dbReference>
<keyword evidence="4" id="KW-1185">Reference proteome</keyword>
<dbReference type="GO" id="GO:1901135">
    <property type="term" value="P:carbohydrate derivative metabolic process"/>
    <property type="evidence" value="ECO:0007669"/>
    <property type="project" value="UniProtKB-ARBA"/>
</dbReference>
<proteinExistence type="predicted"/>
<dbReference type="Pfam" id="PF13439">
    <property type="entry name" value="Glyco_transf_4"/>
    <property type="match status" value="1"/>
</dbReference>
<accession>A0A1H2Y433</accession>
<dbReference type="PANTHER" id="PTHR12526:SF636">
    <property type="entry name" value="BLL3647 PROTEIN"/>
    <property type="match status" value="1"/>
</dbReference>
<reference evidence="4" key="1">
    <citation type="submission" date="2016-10" db="EMBL/GenBank/DDBJ databases">
        <authorList>
            <person name="Varghese N."/>
            <person name="Submissions S."/>
        </authorList>
    </citation>
    <scope>NUCLEOTIDE SEQUENCE [LARGE SCALE GENOMIC DNA]</scope>
    <source>
        <strain evidence="4">DSM 217</strain>
    </source>
</reference>
<dbReference type="CDD" id="cd03801">
    <property type="entry name" value="GT4_PimA-like"/>
    <property type="match status" value="1"/>
</dbReference>
<evidence type="ECO:0000259" key="2">
    <source>
        <dbReference type="Pfam" id="PF13439"/>
    </source>
</evidence>
<dbReference type="STRING" id="1058.SAMN05421783_11236"/>
<dbReference type="Pfam" id="PF00534">
    <property type="entry name" value="Glycos_transf_1"/>
    <property type="match status" value="1"/>
</dbReference>
<gene>
    <name evidence="3" type="ORF">SAMN05421783_11236</name>
</gene>
<dbReference type="GO" id="GO:0016757">
    <property type="term" value="F:glycosyltransferase activity"/>
    <property type="evidence" value="ECO:0007669"/>
    <property type="project" value="InterPro"/>
</dbReference>
<dbReference type="AlphaFoldDB" id="A0A1H2Y433"/>
<sequence>MRTRESSENEKIHVAVLGVRGLPGVPGGVESHCEQLYPLVAKRGLSVTVISRKRFSPPEVGRWWSGVRIAPIWCPRRKGAEAFIHTLLGVFYAAWMRPDVLHIHSIGPGLLTPLAKVFGLRVVVTYHASDYRQEKWGLIGKWILKLGEKTMMEFADSVISVSYHGAGELEKMYKRRPVVIANGVPRIDEVESTGVLGELGLLNGEYVLHVGRAIPDKRQLELIDAFSRIEMPGWKLVLVGDFPSADAYSDRVRERALQVGNVVLAGKRTGLELWELFNRAGCFTMPSSYEGLPIALLEAISAGLPTVASNIEANLEVGLPEWAYFDLDNIDAMARAMIRVIGSRGESVWRDLSERVRAEHDWEKVADAVVAEYRRVGCSS</sequence>
<evidence type="ECO:0000313" key="3">
    <source>
        <dbReference type="EMBL" id="SDW99963.1"/>
    </source>
</evidence>
<dbReference type="RefSeq" id="WP_175534631.1">
    <property type="nucleotide sequence ID" value="NZ_FNNZ01000012.1"/>
</dbReference>
<dbReference type="Gene3D" id="3.40.50.2000">
    <property type="entry name" value="Glycogen Phosphorylase B"/>
    <property type="match status" value="2"/>
</dbReference>
<dbReference type="PANTHER" id="PTHR12526">
    <property type="entry name" value="GLYCOSYLTRANSFERASE"/>
    <property type="match status" value="1"/>
</dbReference>
<feature type="domain" description="Glycosyl transferase family 1" evidence="1">
    <location>
        <begin position="204"/>
        <end position="343"/>
    </location>
</feature>
<dbReference type="EMBL" id="FNNZ01000012">
    <property type="protein sequence ID" value="SDW99963.1"/>
    <property type="molecule type" value="Genomic_DNA"/>
</dbReference>
<evidence type="ECO:0000313" key="4">
    <source>
        <dbReference type="Proteomes" id="UP000198816"/>
    </source>
</evidence>
<feature type="domain" description="Glycosyltransferase subfamily 4-like N-terminal" evidence="2">
    <location>
        <begin position="26"/>
        <end position="184"/>
    </location>
</feature>
<protein>
    <submittedName>
        <fullName evidence="3">Glycosyltransferase involved in cell wall bisynthesis</fullName>
    </submittedName>
</protein>
<keyword evidence="3" id="KW-0808">Transferase</keyword>
<evidence type="ECO:0000259" key="1">
    <source>
        <dbReference type="Pfam" id="PF00534"/>
    </source>
</evidence>
<dbReference type="InterPro" id="IPR028098">
    <property type="entry name" value="Glyco_trans_4-like_N"/>
</dbReference>
<dbReference type="SUPFAM" id="SSF53756">
    <property type="entry name" value="UDP-Glycosyltransferase/glycogen phosphorylase"/>
    <property type="match status" value="1"/>
</dbReference>
<name>A0A1H2Y433_THIRO</name>
<organism evidence="3 4">
    <name type="scientific">Thiocapsa roseopersicina</name>
    <dbReference type="NCBI Taxonomy" id="1058"/>
    <lineage>
        <taxon>Bacteria</taxon>
        <taxon>Pseudomonadati</taxon>
        <taxon>Pseudomonadota</taxon>
        <taxon>Gammaproteobacteria</taxon>
        <taxon>Chromatiales</taxon>
        <taxon>Chromatiaceae</taxon>
        <taxon>Thiocapsa</taxon>
    </lineage>
</organism>